<dbReference type="SUPFAM" id="SSF56327">
    <property type="entry name" value="LDH C-terminal domain-like"/>
    <property type="match status" value="1"/>
</dbReference>
<sequence length="301" mass="32787">MKPTLLIQGELTQTRQLLQQLLIADLPVDCVVLPEHTTDTPQYQTLVVASALCAQLSIRVGTNTDYGQAAWLVVLDRSTADVTLPERVANLRRLMSRCLENGFQGQMIFAGQYDELLTYFAWKYSGAAPGQIWGLGTYPMTRLLTCRLAERLGVGPGAIQTTVVGRAVEPIPAWSRTYVGPTPILMYLATADAKFNADDLGKMGTWLQREATASQTTLRLMVLIRILRAVLTNQPLIVPVAHPQPATPTYAAATPVLVTANGWKPLPNLALSEDEQQTYAATLAAIQDEIAQVEGAQTEGK</sequence>
<dbReference type="InterPro" id="IPR015955">
    <property type="entry name" value="Lactate_DH/Glyco_Ohase_4_C"/>
</dbReference>
<accession>A0A0R1LPM8</accession>
<dbReference type="RefSeq" id="WP_057804041.1">
    <property type="nucleotide sequence ID" value="NZ_AZDV01000026.1"/>
</dbReference>
<evidence type="ECO:0000313" key="2">
    <source>
        <dbReference type="Proteomes" id="UP000051955"/>
    </source>
</evidence>
<dbReference type="PATRIC" id="fig|1423715.3.peg.789"/>
<dbReference type="STRING" id="1423715.FD25_GL000761"/>
<dbReference type="EMBL" id="AZDV01000026">
    <property type="protein sequence ID" value="KRK94785.1"/>
    <property type="molecule type" value="Genomic_DNA"/>
</dbReference>
<reference evidence="1 2" key="1">
    <citation type="journal article" date="2015" name="Genome Announc.">
        <title>Expanding the biotechnology potential of lactobacilli through comparative genomics of 213 strains and associated genera.</title>
        <authorList>
            <person name="Sun Z."/>
            <person name="Harris H.M."/>
            <person name="McCann A."/>
            <person name="Guo C."/>
            <person name="Argimon S."/>
            <person name="Zhang W."/>
            <person name="Yang X."/>
            <person name="Jeffery I.B."/>
            <person name="Cooney J.C."/>
            <person name="Kagawa T.F."/>
            <person name="Liu W."/>
            <person name="Song Y."/>
            <person name="Salvetti E."/>
            <person name="Wrobel A."/>
            <person name="Rasinkangas P."/>
            <person name="Parkhill J."/>
            <person name="Rea M.C."/>
            <person name="O'Sullivan O."/>
            <person name="Ritari J."/>
            <person name="Douillard F.P."/>
            <person name="Paul Ross R."/>
            <person name="Yang R."/>
            <person name="Briner A.E."/>
            <person name="Felis G.E."/>
            <person name="de Vos W.M."/>
            <person name="Barrangou R."/>
            <person name="Klaenhammer T.R."/>
            <person name="Caufield P.W."/>
            <person name="Cui Y."/>
            <person name="Zhang H."/>
            <person name="O'Toole P.W."/>
        </authorList>
    </citation>
    <scope>NUCLEOTIDE SEQUENCE [LARGE SCALE GENOMIC DNA]</scope>
    <source>
        <strain evidence="1 2">DSM 19394</strain>
    </source>
</reference>
<dbReference type="AlphaFoldDB" id="A0A0R1LPM8"/>
<protein>
    <submittedName>
        <fullName evidence="1">Malate lactate dehydrogenase</fullName>
    </submittedName>
</protein>
<dbReference type="Proteomes" id="UP000051955">
    <property type="component" value="Unassembled WGS sequence"/>
</dbReference>
<name>A0A0R1LPM8_9LACO</name>
<dbReference type="GO" id="GO:0016616">
    <property type="term" value="F:oxidoreductase activity, acting on the CH-OH group of donors, NAD or NADP as acceptor"/>
    <property type="evidence" value="ECO:0007669"/>
    <property type="project" value="InterPro"/>
</dbReference>
<proteinExistence type="predicted"/>
<comment type="caution">
    <text evidence="1">The sequence shown here is derived from an EMBL/GenBank/DDBJ whole genome shotgun (WGS) entry which is preliminary data.</text>
</comment>
<dbReference type="OrthoDB" id="2318352at2"/>
<keyword evidence="2" id="KW-1185">Reference proteome</keyword>
<organism evidence="1 2">
    <name type="scientific">Levilactobacillus acidifarinae DSM 19394 = JCM 15949</name>
    <dbReference type="NCBI Taxonomy" id="1423715"/>
    <lineage>
        <taxon>Bacteria</taxon>
        <taxon>Bacillati</taxon>
        <taxon>Bacillota</taxon>
        <taxon>Bacilli</taxon>
        <taxon>Lactobacillales</taxon>
        <taxon>Lactobacillaceae</taxon>
        <taxon>Levilactobacillus</taxon>
    </lineage>
</organism>
<dbReference type="Gene3D" id="3.90.110.10">
    <property type="entry name" value="Lactate dehydrogenase/glycoside hydrolase, family 4, C-terminal"/>
    <property type="match status" value="1"/>
</dbReference>
<gene>
    <name evidence="1" type="ORF">FD25_GL000761</name>
</gene>
<evidence type="ECO:0000313" key="1">
    <source>
        <dbReference type="EMBL" id="KRK94785.1"/>
    </source>
</evidence>